<dbReference type="EMBL" id="JBBMFI010000014">
    <property type="protein sequence ID" value="MEQ2565608.1"/>
    <property type="molecule type" value="Genomic_DNA"/>
</dbReference>
<dbReference type="RefSeq" id="WP_367286533.1">
    <property type="nucleotide sequence ID" value="NZ_JBBMEY010000030.1"/>
</dbReference>
<evidence type="ECO:0000256" key="1">
    <source>
        <dbReference type="SAM" id="MobiDB-lite"/>
    </source>
</evidence>
<reference evidence="2 3" key="1">
    <citation type="submission" date="2024-03" db="EMBL/GenBank/DDBJ databases">
        <title>Human intestinal bacterial collection.</title>
        <authorList>
            <person name="Pauvert C."/>
            <person name="Hitch T.C.A."/>
            <person name="Clavel T."/>
        </authorList>
    </citation>
    <scope>NUCLEOTIDE SEQUENCE [LARGE SCALE GENOMIC DNA]</scope>
    <source>
        <strain evidence="2 3">CLA-AP-H18</strain>
    </source>
</reference>
<evidence type="ECO:0000313" key="2">
    <source>
        <dbReference type="EMBL" id="MEQ2565608.1"/>
    </source>
</evidence>
<sequence length="508" mass="60015">MADKECCVLTLPLQTEIWQEHIIEKRFAIMEHLKNQLIAKELRRLKNLERTKEYRNLIDEINNTPKEKRKALFSKRRKLLKDSGFNRNKFKDDMAVMQKHFEEHIATQIAQEAASDVWRSFDKYLFNNGKYIHFTRKGSLSSINCQKINNGMKYIDGYFIWTCGICSGKRDRRIILKIKVTPPKNEYEKEMLSKKIKYLRIVKKWVKTRYKYYLQFALEGKPVKKDRIVNKGNVGIDIGTQTVAISSADSVKILELADKIDKNHTKKKILQRKMDRSRRYTNPQNYNEDGTIKKPPKGQRFSWYKSKKYIQLAGKVRELERKNADIRKYQHTCLANWILSLGDTVYVEQMNFSGLQRRAKETKIDKNGKYAKKKRYGKSLANKAPSMFLTILESKLNQYGGQLNKINTYEFKASQYDHTDDTFTKHNRSERWHILSNGDKNQRDLYSAFLIMNSDISLKHCNREKCNETYSNFKVLQDKEIERLYSDIRKGNCKNISSFGFQRNAKAM</sequence>
<dbReference type="Proteomes" id="UP001478133">
    <property type="component" value="Unassembled WGS sequence"/>
</dbReference>
<proteinExistence type="predicted"/>
<feature type="region of interest" description="Disordered" evidence="1">
    <location>
        <begin position="270"/>
        <end position="292"/>
    </location>
</feature>
<comment type="caution">
    <text evidence="2">The sequence shown here is derived from an EMBL/GenBank/DDBJ whole genome shotgun (WGS) entry which is preliminary data.</text>
</comment>
<evidence type="ECO:0000313" key="3">
    <source>
        <dbReference type="Proteomes" id="UP001478133"/>
    </source>
</evidence>
<keyword evidence="3" id="KW-1185">Reference proteome</keyword>
<protein>
    <submittedName>
        <fullName evidence="2">Transposase</fullName>
    </submittedName>
</protein>
<organism evidence="2 3">
    <name type="scientific">Ruminococcoides intestinihominis</name>
    <dbReference type="NCBI Taxonomy" id="3133161"/>
    <lineage>
        <taxon>Bacteria</taxon>
        <taxon>Bacillati</taxon>
        <taxon>Bacillota</taxon>
        <taxon>Clostridia</taxon>
        <taxon>Eubacteriales</taxon>
        <taxon>Oscillospiraceae</taxon>
        <taxon>Ruminococcoides</taxon>
    </lineage>
</organism>
<name>A0ABV1HTG4_9FIRM</name>
<gene>
    <name evidence="2" type="ORF">ABFO16_05095</name>
</gene>
<accession>A0ABV1HTG4</accession>